<dbReference type="FunFam" id="3.30.70.270:FF:000026">
    <property type="entry name" value="Transposon Ty3-G Gag-Pol polyprotein"/>
    <property type="match status" value="1"/>
</dbReference>
<evidence type="ECO:0000313" key="4">
    <source>
        <dbReference type="Ensembl" id="ENSNBRP00000028369.1"/>
    </source>
</evidence>
<dbReference type="InterPro" id="IPR041577">
    <property type="entry name" value="RT_RNaseH_2"/>
</dbReference>
<dbReference type="Proteomes" id="UP000261580">
    <property type="component" value="Unassembled WGS sequence"/>
</dbReference>
<dbReference type="SUPFAM" id="SSF56672">
    <property type="entry name" value="DNA/RNA polymerases"/>
    <property type="match status" value="1"/>
</dbReference>
<evidence type="ECO:0000313" key="5">
    <source>
        <dbReference type="Proteomes" id="UP000261580"/>
    </source>
</evidence>
<accession>A0A3Q4N6V1</accession>
<reference evidence="4" key="1">
    <citation type="submission" date="2025-08" db="UniProtKB">
        <authorList>
            <consortium name="Ensembl"/>
        </authorList>
    </citation>
    <scope>IDENTIFICATION</scope>
</reference>
<dbReference type="Ensembl" id="ENSNBRT00000029112.1">
    <property type="protein sequence ID" value="ENSNBRP00000028369.1"/>
    <property type="gene ID" value="ENSNBRG00000021608.1"/>
</dbReference>
<dbReference type="FunFam" id="3.30.70.270:FF:000100">
    <property type="entry name" value="Uncharacterized protein"/>
    <property type="match status" value="1"/>
</dbReference>
<dbReference type="PANTHER" id="PTHR37984:SF8">
    <property type="entry name" value="CCHC-TYPE DOMAIN-CONTAINING PROTEIN"/>
    <property type="match status" value="1"/>
</dbReference>
<dbReference type="InterPro" id="IPR043502">
    <property type="entry name" value="DNA/RNA_pol_sf"/>
</dbReference>
<dbReference type="InterPro" id="IPR000477">
    <property type="entry name" value="RT_dom"/>
</dbReference>
<dbReference type="PROSITE" id="PS50878">
    <property type="entry name" value="RT_POL"/>
    <property type="match status" value="1"/>
</dbReference>
<dbReference type="Bgee" id="ENSNBRG00000021608">
    <property type="expression patterns" value="Expressed in testis and 2 other cell types or tissues"/>
</dbReference>
<dbReference type="InterPro" id="IPR050951">
    <property type="entry name" value="Retrovirus_Pol_polyprotein"/>
</dbReference>
<dbReference type="Gene3D" id="3.30.70.270">
    <property type="match status" value="2"/>
</dbReference>
<keyword evidence="5" id="KW-1185">Reference proteome</keyword>
<dbReference type="PANTHER" id="PTHR37984">
    <property type="entry name" value="PROTEIN CBG26694"/>
    <property type="match status" value="1"/>
</dbReference>
<comment type="similarity">
    <text evidence="1">Belongs to the beta type-B retroviral polymerase family. HERV class-II K(HML-2) pol subfamily.</text>
</comment>
<dbReference type="EC" id="3.1.26.4" evidence="2"/>
<organism evidence="4 5">
    <name type="scientific">Neolamprologus brichardi</name>
    <name type="common">Fairy cichlid</name>
    <name type="synonym">Lamprologus brichardi</name>
    <dbReference type="NCBI Taxonomy" id="32507"/>
    <lineage>
        <taxon>Eukaryota</taxon>
        <taxon>Metazoa</taxon>
        <taxon>Chordata</taxon>
        <taxon>Craniata</taxon>
        <taxon>Vertebrata</taxon>
        <taxon>Euteleostomi</taxon>
        <taxon>Actinopterygii</taxon>
        <taxon>Neopterygii</taxon>
        <taxon>Teleostei</taxon>
        <taxon>Neoteleostei</taxon>
        <taxon>Acanthomorphata</taxon>
        <taxon>Ovalentaria</taxon>
        <taxon>Cichlomorphae</taxon>
        <taxon>Cichliformes</taxon>
        <taxon>Cichlidae</taxon>
        <taxon>African cichlids</taxon>
        <taxon>Pseudocrenilabrinae</taxon>
        <taxon>Lamprologini</taxon>
        <taxon>Neolamprologus</taxon>
    </lineage>
</organism>
<evidence type="ECO:0000259" key="3">
    <source>
        <dbReference type="PROSITE" id="PS50878"/>
    </source>
</evidence>
<dbReference type="GeneTree" id="ENSGT01140000282569"/>
<protein>
    <recommendedName>
        <fullName evidence="2">ribonuclease H</fullName>
        <ecNumber evidence="2">3.1.26.4</ecNumber>
    </recommendedName>
</protein>
<reference evidence="4" key="2">
    <citation type="submission" date="2025-09" db="UniProtKB">
        <authorList>
            <consortium name="Ensembl"/>
        </authorList>
    </citation>
    <scope>IDENTIFICATION</scope>
</reference>
<evidence type="ECO:0000256" key="2">
    <source>
        <dbReference type="ARBA" id="ARBA00012180"/>
    </source>
</evidence>
<sequence length="381" mass="43721">MIYEHLEGVDTSMDDIIVWGSTKAEHDMRLRNVLEATRKANLKLNKEKCQLGAQELTFVGDILSSEGIRPDPQKVSAIENMPRPQCKKDVQRFNGMINYTGKFIPNLSEKMAPLRQLTEKKIEWEWNHEHEKAWRDLKDLLTKEPVLKFYDPMRPIKISSDASQSGLGAVLLQKYGEWQPVAYASRSMTDAETRYAQIEKELLSITYACERFHQFVSKQAISVETDHKPLIALFQKPLNDCPLRIQKMMIKLQRYTLNVMYTPGKLMYTADTLSRAVDPNEPANTKMDEDVRAYVSMVTSALPVAEGKMELIRTETSKDGTLKALRKTIIDGWPSCKQNCSPVIQEYWNCRAELSVVDDVVFKRSKIVIPKSLRGEMLKKI</sequence>
<dbReference type="AlphaFoldDB" id="A0A3Q4N6V1"/>
<evidence type="ECO:0000256" key="1">
    <source>
        <dbReference type="ARBA" id="ARBA00010879"/>
    </source>
</evidence>
<dbReference type="FunFam" id="3.10.20.370:FF:000001">
    <property type="entry name" value="Retrovirus-related Pol polyprotein from transposon 17.6-like protein"/>
    <property type="match status" value="1"/>
</dbReference>
<dbReference type="GO" id="GO:0004523">
    <property type="term" value="F:RNA-DNA hybrid ribonuclease activity"/>
    <property type="evidence" value="ECO:0007669"/>
    <property type="project" value="UniProtKB-EC"/>
</dbReference>
<dbReference type="OMA" id="ELLHECH"/>
<dbReference type="STRING" id="32507.ENSNBRP00000028369"/>
<dbReference type="InterPro" id="IPR043128">
    <property type="entry name" value="Rev_trsase/Diguanyl_cyclase"/>
</dbReference>
<name>A0A3Q4N6V1_NEOBR</name>
<feature type="domain" description="Reverse transcriptase" evidence="3">
    <location>
        <begin position="1"/>
        <end position="63"/>
    </location>
</feature>
<dbReference type="CDD" id="cd09274">
    <property type="entry name" value="RNase_HI_RT_Ty3"/>
    <property type="match status" value="1"/>
</dbReference>
<dbReference type="Pfam" id="PF17919">
    <property type="entry name" value="RT_RNaseH_2"/>
    <property type="match status" value="1"/>
</dbReference>
<proteinExistence type="inferred from homology"/>